<dbReference type="SMART" id="SM00696">
    <property type="entry name" value="DM9"/>
    <property type="match status" value="1"/>
</dbReference>
<organism evidence="2 3">
    <name type="scientific">Postia placenta MAD-698-R-SB12</name>
    <dbReference type="NCBI Taxonomy" id="670580"/>
    <lineage>
        <taxon>Eukaryota</taxon>
        <taxon>Fungi</taxon>
        <taxon>Dikarya</taxon>
        <taxon>Basidiomycota</taxon>
        <taxon>Agaricomycotina</taxon>
        <taxon>Agaricomycetes</taxon>
        <taxon>Polyporales</taxon>
        <taxon>Adustoporiaceae</taxon>
        <taxon>Rhodonia</taxon>
    </lineage>
</organism>
<dbReference type="STRING" id="670580.A0A1X6MNF7"/>
<protein>
    <submittedName>
        <fullName evidence="2">Uncharacterized protein</fullName>
    </submittedName>
</protein>
<proteinExistence type="predicted"/>
<dbReference type="GeneID" id="36334123"/>
<dbReference type="Pfam" id="PF11901">
    <property type="entry name" value="DM9"/>
    <property type="match status" value="1"/>
</dbReference>
<feature type="region of interest" description="Disordered" evidence="1">
    <location>
        <begin position="1"/>
        <end position="28"/>
    </location>
</feature>
<name>A0A1X6MNF7_9APHY</name>
<dbReference type="Proteomes" id="UP000194127">
    <property type="component" value="Unassembled WGS sequence"/>
</dbReference>
<feature type="compositionally biased region" description="Pro residues" evidence="1">
    <location>
        <begin position="14"/>
        <end position="24"/>
    </location>
</feature>
<dbReference type="PANTHER" id="PTHR31649">
    <property type="entry name" value="AGAP009604-PA"/>
    <property type="match status" value="1"/>
</dbReference>
<reference evidence="2 3" key="1">
    <citation type="submission" date="2017-04" db="EMBL/GenBank/DDBJ databases">
        <title>Genome Sequence of the Model Brown-Rot Fungus Postia placenta SB12.</title>
        <authorList>
            <consortium name="DOE Joint Genome Institute"/>
            <person name="Gaskell J."/>
            <person name="Kersten P."/>
            <person name="Larrondo L.F."/>
            <person name="Canessa P."/>
            <person name="Martinez D."/>
            <person name="Hibbett D."/>
            <person name="Schmoll M."/>
            <person name="Kubicek C.P."/>
            <person name="Martinez A.T."/>
            <person name="Yadav J."/>
            <person name="Master E."/>
            <person name="Magnuson J.K."/>
            <person name="James T."/>
            <person name="Yaver D."/>
            <person name="Berka R."/>
            <person name="Labutti K."/>
            <person name="Lipzen A."/>
            <person name="Aerts A."/>
            <person name="Barry K."/>
            <person name="Henrissat B."/>
            <person name="Blanchette R."/>
            <person name="Grigoriev I."/>
            <person name="Cullen D."/>
        </authorList>
    </citation>
    <scope>NUCLEOTIDE SEQUENCE [LARGE SCALE GENOMIC DNA]</scope>
    <source>
        <strain evidence="2 3">MAD-698-R-SB12</strain>
    </source>
</reference>
<dbReference type="PANTHER" id="PTHR31649:SF1">
    <property type="entry name" value="FARNESOIC ACID O-METHYL TRANSFERASE DOMAIN-CONTAINING PROTEIN"/>
    <property type="match status" value="1"/>
</dbReference>
<evidence type="ECO:0000256" key="1">
    <source>
        <dbReference type="SAM" id="MobiDB-lite"/>
    </source>
</evidence>
<dbReference type="OrthoDB" id="2142040at2759"/>
<gene>
    <name evidence="2" type="ORF">POSPLADRAFT_1185733</name>
</gene>
<dbReference type="EMBL" id="KZ110607">
    <property type="protein sequence ID" value="OSX57766.1"/>
    <property type="molecule type" value="Genomic_DNA"/>
</dbReference>
<keyword evidence="3" id="KW-1185">Reference proteome</keyword>
<evidence type="ECO:0000313" key="2">
    <source>
        <dbReference type="EMBL" id="OSX57766.1"/>
    </source>
</evidence>
<sequence length="177" mass="19406">MQAPQFPDPHFGQSPPPYQAPPPSGFRVPLTTEQARVPVEAFGRPIAFDADGQSPIFVGSSIFPNSVHPCKIAPHLSPPCRVPYGGEEHEHRGRYDVLPFDQAVMEWVPTAHGQIPHGRRPVEGGYEEGGGKLYHALAIVHGVRVPGKTAEHLHGCNVAFGGSEHIIRENYEILCWK</sequence>
<accession>A0A1X6MNF7</accession>
<dbReference type="AlphaFoldDB" id="A0A1X6MNF7"/>
<dbReference type="InterPro" id="IPR006616">
    <property type="entry name" value="DM9_repeat"/>
</dbReference>
<evidence type="ECO:0000313" key="3">
    <source>
        <dbReference type="Proteomes" id="UP000194127"/>
    </source>
</evidence>
<dbReference type="RefSeq" id="XP_024334560.1">
    <property type="nucleotide sequence ID" value="XM_024489174.1"/>
</dbReference>